<keyword evidence="2" id="KW-1185">Reference proteome</keyword>
<reference evidence="1" key="1">
    <citation type="submission" date="2021-03" db="EMBL/GenBank/DDBJ databases">
        <title>Genome sequencing and assembly of Tianweitania sediminis.</title>
        <authorList>
            <person name="Chhetri G."/>
        </authorList>
    </citation>
    <scope>NUCLEOTIDE SEQUENCE</scope>
    <source>
        <strain evidence="1">Z8</strain>
    </source>
</reference>
<dbReference type="AlphaFoldDB" id="A0A8J7RM60"/>
<proteinExistence type="predicted"/>
<evidence type="ECO:0000313" key="2">
    <source>
        <dbReference type="Proteomes" id="UP000666240"/>
    </source>
</evidence>
<gene>
    <name evidence="1" type="ORF">J5Y06_13730</name>
</gene>
<comment type="caution">
    <text evidence="1">The sequence shown here is derived from an EMBL/GenBank/DDBJ whole genome shotgun (WGS) entry which is preliminary data.</text>
</comment>
<name>A0A8J7RM60_9HYPH</name>
<organism evidence="1 2">
    <name type="scientific">Tianweitania sediminis</name>
    <dbReference type="NCBI Taxonomy" id="1502156"/>
    <lineage>
        <taxon>Bacteria</taxon>
        <taxon>Pseudomonadati</taxon>
        <taxon>Pseudomonadota</taxon>
        <taxon>Alphaproteobacteria</taxon>
        <taxon>Hyphomicrobiales</taxon>
        <taxon>Phyllobacteriaceae</taxon>
        <taxon>Tianweitania</taxon>
    </lineage>
</organism>
<dbReference type="RefSeq" id="WP_209335749.1">
    <property type="nucleotide sequence ID" value="NZ_JAGIYY010000004.1"/>
</dbReference>
<protein>
    <submittedName>
        <fullName evidence="1">Nuclear transport factor 2 family protein</fullName>
    </submittedName>
</protein>
<sequence>MDGPQQSDEADRLVWLKETIERLSVRRFAKDIGLADEFEPDSIGCGSEAADIFLDGLEVQQHFATNMAKAFTVRWEWDLLEMRVEGPTGWFFANGQALVGHSGLEKAYPFRMSGVLSWQSGRWNWRMLHASEPVG</sequence>
<accession>A0A8J7RM60</accession>
<dbReference type="Proteomes" id="UP000666240">
    <property type="component" value="Unassembled WGS sequence"/>
</dbReference>
<evidence type="ECO:0000313" key="1">
    <source>
        <dbReference type="EMBL" id="MBP0439716.1"/>
    </source>
</evidence>
<dbReference type="EMBL" id="JAGIYY010000004">
    <property type="protein sequence ID" value="MBP0439716.1"/>
    <property type="molecule type" value="Genomic_DNA"/>
</dbReference>